<reference evidence="1" key="1">
    <citation type="submission" date="2023-11" db="EMBL/GenBank/DDBJ databases">
        <authorList>
            <person name="Poullet M."/>
        </authorList>
    </citation>
    <scope>NUCLEOTIDE SEQUENCE</scope>
    <source>
        <strain evidence="1">E1834</strain>
    </source>
</reference>
<sequence>MFVAVGVVAVAGSFSFYLVTFFSVLPLKGHHSKFVFYFLFFCFFNSKLFPINFLFN</sequence>
<evidence type="ECO:0000313" key="2">
    <source>
        <dbReference type="Proteomes" id="UP001497535"/>
    </source>
</evidence>
<accession>A0ACB0Y1B3</accession>
<gene>
    <name evidence="1" type="ORF">MENTE1834_LOCUS6372</name>
</gene>
<proteinExistence type="predicted"/>
<comment type="caution">
    <text evidence="1">The sequence shown here is derived from an EMBL/GenBank/DDBJ whole genome shotgun (WGS) entry which is preliminary data.</text>
</comment>
<dbReference type="Proteomes" id="UP001497535">
    <property type="component" value="Unassembled WGS sequence"/>
</dbReference>
<name>A0ACB0Y1B3_MELEN</name>
<organism evidence="1 2">
    <name type="scientific">Meloidogyne enterolobii</name>
    <name type="common">Root-knot nematode worm</name>
    <name type="synonym">Meloidogyne mayaguensis</name>
    <dbReference type="NCBI Taxonomy" id="390850"/>
    <lineage>
        <taxon>Eukaryota</taxon>
        <taxon>Metazoa</taxon>
        <taxon>Ecdysozoa</taxon>
        <taxon>Nematoda</taxon>
        <taxon>Chromadorea</taxon>
        <taxon>Rhabditida</taxon>
        <taxon>Tylenchina</taxon>
        <taxon>Tylenchomorpha</taxon>
        <taxon>Tylenchoidea</taxon>
        <taxon>Meloidogynidae</taxon>
        <taxon>Meloidogyninae</taxon>
        <taxon>Meloidogyne</taxon>
    </lineage>
</organism>
<dbReference type="EMBL" id="CAVMJV010000004">
    <property type="protein sequence ID" value="CAK5027353.1"/>
    <property type="molecule type" value="Genomic_DNA"/>
</dbReference>
<evidence type="ECO:0000313" key="1">
    <source>
        <dbReference type="EMBL" id="CAK5027353.1"/>
    </source>
</evidence>
<protein>
    <submittedName>
        <fullName evidence="1">Uncharacterized protein</fullName>
    </submittedName>
</protein>
<keyword evidence="2" id="KW-1185">Reference proteome</keyword>